<evidence type="ECO:0000256" key="1">
    <source>
        <dbReference type="ARBA" id="ARBA00012513"/>
    </source>
</evidence>
<dbReference type="Pfam" id="PF00069">
    <property type="entry name" value="Pkinase"/>
    <property type="match status" value="1"/>
</dbReference>
<dbReference type="InterPro" id="IPR050339">
    <property type="entry name" value="CC_SR_Kinase"/>
</dbReference>
<evidence type="ECO:0000313" key="14">
    <source>
        <dbReference type="Proteomes" id="UP000009168"/>
    </source>
</evidence>
<dbReference type="InterPro" id="IPR011009">
    <property type="entry name" value="Kinase-like_dom_sf"/>
</dbReference>
<dbReference type="GO" id="GO:0017148">
    <property type="term" value="P:negative regulation of translation"/>
    <property type="evidence" value="ECO:0007669"/>
    <property type="project" value="UniProtKB-KW"/>
</dbReference>
<dbReference type="KEGG" id="tet:TTHERM_00058430"/>
<dbReference type="GO" id="GO:0004694">
    <property type="term" value="F:eukaryotic translation initiation factor 2alpha kinase activity"/>
    <property type="evidence" value="ECO:0007669"/>
    <property type="project" value="TreeGrafter"/>
</dbReference>
<dbReference type="PANTHER" id="PTHR11042">
    <property type="entry name" value="EUKARYOTIC TRANSLATION INITIATION FACTOR 2-ALPHA KINASE EIF2-ALPHA KINASE -RELATED"/>
    <property type="match status" value="1"/>
</dbReference>
<dbReference type="SMART" id="SM00220">
    <property type="entry name" value="S_TKc"/>
    <property type="match status" value="1"/>
</dbReference>
<sequence length="459" mass="53885">MGQGGSAFILKAFSEWNLSLAVKFIKLNQNQQNQEDYKREYEILKIFNSPYILKVFTFYNKSNSKNLSYQIIVMERCKYDLRRYINKVIYPQQSDNLLNIYLLSLQLAKGLQVLHQNNIIHLDIKPGNILYGYDQSWKFADFGIAKVVSDDRTFTNQLQGFTMRYSSPEQYLLAMGVPSTITRASDVYSLGIIFLELTGVDITQQWIVEQKSCALDFDEYLNPQFERFNSMIVKKMIQFKPENRISLQEVIQILSAFITQQISFTKKLINPMVKGYKISIPVKPIVKAPQEEKPQSKSELTNIKEADPNKEQSQQQLQQIPLEDKQQHIYLKQSKRSFHNHIEISQNELSNSPRRLRSIHRSMDYILSERSNSLYDKKHLLMQEIENKNQLKLKLNEIPSKNIQKSSPQNQQSPAYLFQKQQNPNKQFEFSKALKDIQFKSPQQKNFFVTPIDQMYKKQ</sequence>
<dbReference type="GO" id="GO:0005737">
    <property type="term" value="C:cytoplasm"/>
    <property type="evidence" value="ECO:0007669"/>
    <property type="project" value="TreeGrafter"/>
</dbReference>
<evidence type="ECO:0000313" key="13">
    <source>
        <dbReference type="EMBL" id="EAR87331.2"/>
    </source>
</evidence>
<keyword evidence="6" id="KW-0067">ATP-binding</keyword>
<dbReference type="AlphaFoldDB" id="I7MDC6"/>
<dbReference type="InterPro" id="IPR008271">
    <property type="entry name" value="Ser/Thr_kinase_AS"/>
</dbReference>
<comment type="similarity">
    <text evidence="8">Belongs to the protein kinase superfamily. Ser/Thr protein kinase family. GCN2 subfamily.</text>
</comment>
<dbReference type="GO" id="GO:0005634">
    <property type="term" value="C:nucleus"/>
    <property type="evidence" value="ECO:0007669"/>
    <property type="project" value="TreeGrafter"/>
</dbReference>
<dbReference type="CDD" id="cd00180">
    <property type="entry name" value="PKc"/>
    <property type="match status" value="1"/>
</dbReference>
<dbReference type="EMBL" id="GG662853">
    <property type="protein sequence ID" value="EAR87331.2"/>
    <property type="molecule type" value="Genomic_DNA"/>
</dbReference>
<dbReference type="PANTHER" id="PTHR11042:SF160">
    <property type="entry name" value="EUKARYOTIC TRANSLATION INITIATION FACTOR 2-ALPHA KINASE 1"/>
    <property type="match status" value="1"/>
</dbReference>
<dbReference type="GO" id="GO:0005524">
    <property type="term" value="F:ATP binding"/>
    <property type="evidence" value="ECO:0007669"/>
    <property type="project" value="UniProtKB-KW"/>
</dbReference>
<evidence type="ECO:0000256" key="3">
    <source>
        <dbReference type="ARBA" id="ARBA00022679"/>
    </source>
</evidence>
<keyword evidence="14" id="KW-1185">Reference proteome</keyword>
<dbReference type="Gene3D" id="1.10.510.10">
    <property type="entry name" value="Transferase(Phosphotransferase) domain 1"/>
    <property type="match status" value="1"/>
</dbReference>
<evidence type="ECO:0000256" key="11">
    <source>
        <dbReference type="SAM" id="MobiDB-lite"/>
    </source>
</evidence>
<gene>
    <name evidence="13" type="ORF">TTHERM_00058430</name>
</gene>
<comment type="catalytic activity">
    <reaction evidence="10">
        <text>L-seryl-[protein] + ATP = O-phospho-L-seryl-[protein] + ADP + H(+)</text>
        <dbReference type="Rhea" id="RHEA:17989"/>
        <dbReference type="Rhea" id="RHEA-COMP:9863"/>
        <dbReference type="Rhea" id="RHEA-COMP:11604"/>
        <dbReference type="ChEBI" id="CHEBI:15378"/>
        <dbReference type="ChEBI" id="CHEBI:29999"/>
        <dbReference type="ChEBI" id="CHEBI:30616"/>
        <dbReference type="ChEBI" id="CHEBI:83421"/>
        <dbReference type="ChEBI" id="CHEBI:456216"/>
        <dbReference type="EC" id="2.7.11.1"/>
    </reaction>
    <physiologicalReaction direction="left-to-right" evidence="10">
        <dbReference type="Rhea" id="RHEA:17990"/>
    </physiologicalReaction>
</comment>
<dbReference type="OrthoDB" id="312177at2759"/>
<dbReference type="SUPFAM" id="SSF56112">
    <property type="entry name" value="Protein kinase-like (PK-like)"/>
    <property type="match status" value="1"/>
</dbReference>
<name>I7MDC6_TETTS</name>
<keyword evidence="4" id="KW-0547">Nucleotide-binding</keyword>
<keyword evidence="3" id="KW-0808">Transferase</keyword>
<dbReference type="EC" id="2.7.11.1" evidence="1"/>
<keyword evidence="5 13" id="KW-0418">Kinase</keyword>
<dbReference type="GeneID" id="7829589"/>
<evidence type="ECO:0000256" key="5">
    <source>
        <dbReference type="ARBA" id="ARBA00022777"/>
    </source>
</evidence>
<evidence type="ECO:0000259" key="12">
    <source>
        <dbReference type="PROSITE" id="PS50011"/>
    </source>
</evidence>
<evidence type="ECO:0000256" key="2">
    <source>
        <dbReference type="ARBA" id="ARBA00022527"/>
    </source>
</evidence>
<evidence type="ECO:0000256" key="4">
    <source>
        <dbReference type="ARBA" id="ARBA00022741"/>
    </source>
</evidence>
<keyword evidence="2" id="KW-0723">Serine/threonine-protein kinase</keyword>
<reference evidence="14" key="1">
    <citation type="journal article" date="2006" name="PLoS Biol.">
        <title>Macronuclear genome sequence of the ciliate Tetrahymena thermophila, a model eukaryote.</title>
        <authorList>
            <person name="Eisen J.A."/>
            <person name="Coyne R.S."/>
            <person name="Wu M."/>
            <person name="Wu D."/>
            <person name="Thiagarajan M."/>
            <person name="Wortman J.R."/>
            <person name="Badger J.H."/>
            <person name="Ren Q."/>
            <person name="Amedeo P."/>
            <person name="Jones K.M."/>
            <person name="Tallon L.J."/>
            <person name="Delcher A.L."/>
            <person name="Salzberg S.L."/>
            <person name="Silva J.C."/>
            <person name="Haas B.J."/>
            <person name="Majoros W.H."/>
            <person name="Farzad M."/>
            <person name="Carlton J.M."/>
            <person name="Smith R.K. Jr."/>
            <person name="Garg J."/>
            <person name="Pearlman R.E."/>
            <person name="Karrer K.M."/>
            <person name="Sun L."/>
            <person name="Manning G."/>
            <person name="Elde N.C."/>
            <person name="Turkewitz A.P."/>
            <person name="Asai D.J."/>
            <person name="Wilkes D.E."/>
            <person name="Wang Y."/>
            <person name="Cai H."/>
            <person name="Collins K."/>
            <person name="Stewart B.A."/>
            <person name="Lee S.R."/>
            <person name="Wilamowska K."/>
            <person name="Weinberg Z."/>
            <person name="Ruzzo W.L."/>
            <person name="Wloga D."/>
            <person name="Gaertig J."/>
            <person name="Frankel J."/>
            <person name="Tsao C.-C."/>
            <person name="Gorovsky M.A."/>
            <person name="Keeling P.J."/>
            <person name="Waller R.F."/>
            <person name="Patron N.J."/>
            <person name="Cherry J.M."/>
            <person name="Stover N.A."/>
            <person name="Krieger C.J."/>
            <person name="del Toro C."/>
            <person name="Ryder H.F."/>
            <person name="Williamson S.C."/>
            <person name="Barbeau R.A."/>
            <person name="Hamilton E.P."/>
            <person name="Orias E."/>
        </authorList>
    </citation>
    <scope>NUCLEOTIDE SEQUENCE [LARGE SCALE GENOMIC DNA]</scope>
    <source>
        <strain evidence="14">SB210</strain>
    </source>
</reference>
<evidence type="ECO:0000256" key="8">
    <source>
        <dbReference type="ARBA" id="ARBA00037982"/>
    </source>
</evidence>
<feature type="compositionally biased region" description="Basic and acidic residues" evidence="11">
    <location>
        <begin position="289"/>
        <end position="310"/>
    </location>
</feature>
<accession>I7MDC6</accession>
<dbReference type="STRING" id="312017.I7MDC6"/>
<keyword evidence="7" id="KW-0652">Protein synthesis inhibitor</keyword>
<proteinExistence type="inferred from homology"/>
<feature type="region of interest" description="Disordered" evidence="11">
    <location>
        <begin position="289"/>
        <end position="318"/>
    </location>
</feature>
<feature type="region of interest" description="Disordered" evidence="11">
    <location>
        <begin position="403"/>
        <end position="422"/>
    </location>
</feature>
<dbReference type="Proteomes" id="UP000009168">
    <property type="component" value="Unassembled WGS sequence"/>
</dbReference>
<comment type="catalytic activity">
    <reaction evidence="9">
        <text>L-threonyl-[protein] + ATP = O-phospho-L-threonyl-[protein] + ADP + H(+)</text>
        <dbReference type="Rhea" id="RHEA:46608"/>
        <dbReference type="Rhea" id="RHEA-COMP:11060"/>
        <dbReference type="Rhea" id="RHEA-COMP:11605"/>
        <dbReference type="ChEBI" id="CHEBI:15378"/>
        <dbReference type="ChEBI" id="CHEBI:30013"/>
        <dbReference type="ChEBI" id="CHEBI:30616"/>
        <dbReference type="ChEBI" id="CHEBI:61977"/>
        <dbReference type="ChEBI" id="CHEBI:456216"/>
        <dbReference type="EC" id="2.7.11.1"/>
    </reaction>
    <physiologicalReaction direction="left-to-right" evidence="9">
        <dbReference type="Rhea" id="RHEA:46609"/>
    </physiologicalReaction>
</comment>
<evidence type="ECO:0000256" key="7">
    <source>
        <dbReference type="ARBA" id="ARBA00023193"/>
    </source>
</evidence>
<evidence type="ECO:0000256" key="10">
    <source>
        <dbReference type="ARBA" id="ARBA00048977"/>
    </source>
</evidence>
<evidence type="ECO:0000256" key="6">
    <source>
        <dbReference type="ARBA" id="ARBA00022840"/>
    </source>
</evidence>
<dbReference type="InterPro" id="IPR000719">
    <property type="entry name" value="Prot_kinase_dom"/>
</dbReference>
<dbReference type="InParanoid" id="I7MDC6"/>
<protein>
    <recommendedName>
        <fullName evidence="1">non-specific serine/threonine protein kinase</fullName>
        <ecNumber evidence="1">2.7.11.1</ecNumber>
    </recommendedName>
</protein>
<dbReference type="RefSeq" id="XP_001007576.2">
    <property type="nucleotide sequence ID" value="XM_001007576.2"/>
</dbReference>
<dbReference type="PROSITE" id="PS00108">
    <property type="entry name" value="PROTEIN_KINASE_ST"/>
    <property type="match status" value="1"/>
</dbReference>
<feature type="domain" description="Protein kinase" evidence="12">
    <location>
        <begin position="1"/>
        <end position="258"/>
    </location>
</feature>
<organism evidence="13 14">
    <name type="scientific">Tetrahymena thermophila (strain SB210)</name>
    <dbReference type="NCBI Taxonomy" id="312017"/>
    <lineage>
        <taxon>Eukaryota</taxon>
        <taxon>Sar</taxon>
        <taxon>Alveolata</taxon>
        <taxon>Ciliophora</taxon>
        <taxon>Intramacronucleata</taxon>
        <taxon>Oligohymenophorea</taxon>
        <taxon>Hymenostomatida</taxon>
        <taxon>Tetrahymenina</taxon>
        <taxon>Tetrahymenidae</taxon>
        <taxon>Tetrahymena</taxon>
    </lineage>
</organism>
<evidence type="ECO:0000256" key="9">
    <source>
        <dbReference type="ARBA" id="ARBA00048659"/>
    </source>
</evidence>
<dbReference type="PROSITE" id="PS50011">
    <property type="entry name" value="PROTEIN_KINASE_DOM"/>
    <property type="match status" value="1"/>
</dbReference>